<accession>A0A2W1JM72</accession>
<comment type="caution">
    <text evidence="2">The sequence shown here is derived from an EMBL/GenBank/DDBJ whole genome shotgun (WGS) entry which is preliminary data.</text>
</comment>
<reference evidence="2 3" key="1">
    <citation type="journal article" date="2018" name="Sci. Rep.">
        <title>A novel species of the marine cyanobacterium Acaryochloris with a unique pigment content and lifestyle.</title>
        <authorList>
            <person name="Partensky F."/>
            <person name="Six C."/>
            <person name="Ratin M."/>
            <person name="Garczarek L."/>
            <person name="Vaulot D."/>
            <person name="Probert I."/>
            <person name="Calteau A."/>
            <person name="Gourvil P."/>
            <person name="Marie D."/>
            <person name="Grebert T."/>
            <person name="Bouchier C."/>
            <person name="Le Panse S."/>
            <person name="Gachenot M."/>
            <person name="Rodriguez F."/>
            <person name="Garrido J.L."/>
        </authorList>
    </citation>
    <scope>NUCLEOTIDE SEQUENCE [LARGE SCALE GENOMIC DNA]</scope>
    <source>
        <strain evidence="2 3">RCC1774</strain>
    </source>
</reference>
<proteinExistence type="predicted"/>
<organism evidence="2 3">
    <name type="scientific">Acaryochloris thomasi RCC1774</name>
    <dbReference type="NCBI Taxonomy" id="1764569"/>
    <lineage>
        <taxon>Bacteria</taxon>
        <taxon>Bacillati</taxon>
        <taxon>Cyanobacteriota</taxon>
        <taxon>Cyanophyceae</taxon>
        <taxon>Acaryochloridales</taxon>
        <taxon>Acaryochloridaceae</taxon>
        <taxon>Acaryochloris</taxon>
        <taxon>Acaryochloris thomasi</taxon>
    </lineage>
</organism>
<evidence type="ECO:0000313" key="2">
    <source>
        <dbReference type="EMBL" id="PZD74418.1"/>
    </source>
</evidence>
<evidence type="ECO:0000256" key="1">
    <source>
        <dbReference type="SAM" id="Phobius"/>
    </source>
</evidence>
<feature type="transmembrane region" description="Helical" evidence="1">
    <location>
        <begin position="20"/>
        <end position="37"/>
    </location>
</feature>
<dbReference type="Proteomes" id="UP000248857">
    <property type="component" value="Unassembled WGS sequence"/>
</dbReference>
<keyword evidence="3" id="KW-1185">Reference proteome</keyword>
<keyword evidence="1" id="KW-1133">Transmembrane helix</keyword>
<sequence length="83" mass="9664">MPPSATNPTSLKWQLLQSKLLVVIILLLILGVFFRLYHLDRKIYWHDEVLTSARVGGHQRQTYIENALAACFFFILQKGYSRD</sequence>
<keyword evidence="1" id="KW-0472">Membrane</keyword>
<dbReference type="EMBL" id="PQWO01000003">
    <property type="protein sequence ID" value="PZD74418.1"/>
    <property type="molecule type" value="Genomic_DNA"/>
</dbReference>
<dbReference type="AlphaFoldDB" id="A0A2W1JM72"/>
<gene>
    <name evidence="2" type="ORF">C1752_01475</name>
</gene>
<protein>
    <submittedName>
        <fullName evidence="2">Uncharacterized protein</fullName>
    </submittedName>
</protein>
<evidence type="ECO:0000313" key="3">
    <source>
        <dbReference type="Proteomes" id="UP000248857"/>
    </source>
</evidence>
<name>A0A2W1JM72_9CYAN</name>
<keyword evidence="1" id="KW-0812">Transmembrane</keyword>
<dbReference type="RefSeq" id="WP_146242290.1">
    <property type="nucleotide sequence ID" value="NZ_CAWNWM010000003.1"/>
</dbReference>